<dbReference type="Proteomes" id="UP000276133">
    <property type="component" value="Unassembled WGS sequence"/>
</dbReference>
<accession>A0A3M7RGM2</accession>
<evidence type="ECO:0000313" key="1">
    <source>
        <dbReference type="EMBL" id="RNA22726.1"/>
    </source>
</evidence>
<protein>
    <submittedName>
        <fullName evidence="1">Uncharacterized protein</fullName>
    </submittedName>
</protein>
<proteinExistence type="predicted"/>
<gene>
    <name evidence="1" type="ORF">BpHYR1_005380</name>
</gene>
<sequence length="69" mass="8265">MVFLVQNIQNPKNLYDYDTCWMRSEQTDPYHGRFLAVIWPVNKTLNNLFEFDYEIKLILTSPSSKHVKI</sequence>
<dbReference type="AlphaFoldDB" id="A0A3M7RGM2"/>
<organism evidence="1 2">
    <name type="scientific">Brachionus plicatilis</name>
    <name type="common">Marine rotifer</name>
    <name type="synonym">Brachionus muelleri</name>
    <dbReference type="NCBI Taxonomy" id="10195"/>
    <lineage>
        <taxon>Eukaryota</taxon>
        <taxon>Metazoa</taxon>
        <taxon>Spiralia</taxon>
        <taxon>Gnathifera</taxon>
        <taxon>Rotifera</taxon>
        <taxon>Eurotatoria</taxon>
        <taxon>Monogononta</taxon>
        <taxon>Pseudotrocha</taxon>
        <taxon>Ploima</taxon>
        <taxon>Brachionidae</taxon>
        <taxon>Brachionus</taxon>
    </lineage>
</organism>
<name>A0A3M7RGM2_BRAPC</name>
<evidence type="ECO:0000313" key="2">
    <source>
        <dbReference type="Proteomes" id="UP000276133"/>
    </source>
</evidence>
<dbReference type="EMBL" id="REGN01003410">
    <property type="protein sequence ID" value="RNA22726.1"/>
    <property type="molecule type" value="Genomic_DNA"/>
</dbReference>
<keyword evidence="2" id="KW-1185">Reference proteome</keyword>
<comment type="caution">
    <text evidence="1">The sequence shown here is derived from an EMBL/GenBank/DDBJ whole genome shotgun (WGS) entry which is preliminary data.</text>
</comment>
<reference evidence="1 2" key="1">
    <citation type="journal article" date="2018" name="Sci. Rep.">
        <title>Genomic signatures of local adaptation to the degree of environmental predictability in rotifers.</title>
        <authorList>
            <person name="Franch-Gras L."/>
            <person name="Hahn C."/>
            <person name="Garcia-Roger E.M."/>
            <person name="Carmona M.J."/>
            <person name="Serra M."/>
            <person name="Gomez A."/>
        </authorList>
    </citation>
    <scope>NUCLEOTIDE SEQUENCE [LARGE SCALE GENOMIC DNA]</scope>
    <source>
        <strain evidence="1">HYR1</strain>
    </source>
</reference>